<keyword evidence="1" id="KW-0812">Transmembrane</keyword>
<sequence>MFFLRLKTKANIKKFFLVITFFLISLAASFSQEFPEKLSEKAKISLISVDYQDLSHSLFSKSCLRIYDKENQFDTLIDFAHFDDFEDTFFGLKFFFEDKKAFIKSYDFFKFFLAQSQQKNTSITEISLDLTPKEIAYIYNFIRIILKALPDYSYDFDILTNNSESHISQILHDCYRMVGSTSSRDRYSFSGLTKHKLNYKRINGSFVLLAEKESIELQNQSHFSNNQKNLIIFLIIVSSIFFIVTVYQVLVYYFEKLHIVSIYKSMQIFDFTLLFSSGLSGFFIIFMNLSSDQAILQNNFEYLYLFPLNVAAAFSVFKPLFPRKIENTYWSTALILSEIYIVIMWVMESKFPVINALFVLPLFLRIAYYYFITLGLKEGQRFKPYVLLIRFLDYISS</sequence>
<comment type="caution">
    <text evidence="3">The sequence shown here is derived from an EMBL/GenBank/DDBJ whole genome shotgun (WGS) entry which is preliminary data.</text>
</comment>
<evidence type="ECO:0000313" key="3">
    <source>
        <dbReference type="EMBL" id="MBB5225075.1"/>
    </source>
</evidence>
<dbReference type="Proteomes" id="UP000518887">
    <property type="component" value="Unassembled WGS sequence"/>
</dbReference>
<evidence type="ECO:0000256" key="1">
    <source>
        <dbReference type="SAM" id="Phobius"/>
    </source>
</evidence>
<keyword evidence="1" id="KW-1133">Transmembrane helix</keyword>
<gene>
    <name evidence="3" type="ORF">HNP76_000415</name>
</gene>
<feature type="transmembrane region" description="Helical" evidence="1">
    <location>
        <begin position="266"/>
        <end position="290"/>
    </location>
</feature>
<evidence type="ECO:0000313" key="4">
    <source>
        <dbReference type="Proteomes" id="UP000518887"/>
    </source>
</evidence>
<reference evidence="3 4" key="1">
    <citation type="submission" date="2020-08" db="EMBL/GenBank/DDBJ databases">
        <title>Genomic Encyclopedia of Type Strains, Phase IV (KMG-IV): sequencing the most valuable type-strain genomes for metagenomic binning, comparative biology and taxonomic classification.</title>
        <authorList>
            <person name="Goeker M."/>
        </authorList>
    </citation>
    <scope>NUCLEOTIDE SEQUENCE [LARGE SCALE GENOMIC DNA]</scope>
    <source>
        <strain evidence="3 4">DSM 103462</strain>
    </source>
</reference>
<organism evidence="3 4">
    <name type="scientific">Treponema ruminis</name>
    <dbReference type="NCBI Taxonomy" id="744515"/>
    <lineage>
        <taxon>Bacteria</taxon>
        <taxon>Pseudomonadati</taxon>
        <taxon>Spirochaetota</taxon>
        <taxon>Spirochaetia</taxon>
        <taxon>Spirochaetales</taxon>
        <taxon>Treponemataceae</taxon>
        <taxon>Treponema</taxon>
    </lineage>
</organism>
<evidence type="ECO:0000259" key="2">
    <source>
        <dbReference type="Pfam" id="PF25221"/>
    </source>
</evidence>
<accession>A0A7W8G776</accession>
<dbReference type="InterPro" id="IPR057436">
    <property type="entry name" value="5TMH_Lnb"/>
</dbReference>
<feature type="transmembrane region" description="Helical" evidence="1">
    <location>
        <begin position="353"/>
        <end position="372"/>
    </location>
</feature>
<dbReference type="EMBL" id="JACHFQ010000001">
    <property type="protein sequence ID" value="MBB5225075.1"/>
    <property type="molecule type" value="Genomic_DNA"/>
</dbReference>
<keyword evidence="4" id="KW-1185">Reference proteome</keyword>
<feature type="transmembrane region" description="Helical" evidence="1">
    <location>
        <begin position="302"/>
        <end position="321"/>
    </location>
</feature>
<dbReference type="AlphaFoldDB" id="A0A7W8G776"/>
<proteinExistence type="predicted"/>
<feature type="transmembrane region" description="Helical" evidence="1">
    <location>
        <begin position="328"/>
        <end position="347"/>
    </location>
</feature>
<name>A0A7W8G776_9SPIR</name>
<feature type="transmembrane region" description="Helical" evidence="1">
    <location>
        <begin position="230"/>
        <end position="254"/>
    </location>
</feature>
<protein>
    <recommendedName>
        <fullName evidence="2">Lnb-like transmembrane domain-containing protein</fullName>
    </recommendedName>
</protein>
<feature type="domain" description="Lnb-like transmembrane" evidence="2">
    <location>
        <begin position="237"/>
        <end position="373"/>
    </location>
</feature>
<keyword evidence="1" id="KW-0472">Membrane</keyword>
<dbReference type="Pfam" id="PF25221">
    <property type="entry name" value="5TMH_Lnb"/>
    <property type="match status" value="1"/>
</dbReference>
<dbReference type="RefSeq" id="WP_184656967.1">
    <property type="nucleotide sequence ID" value="NZ_CP031518.1"/>
</dbReference>